<evidence type="ECO:0000256" key="4">
    <source>
        <dbReference type="ARBA" id="ARBA00023163"/>
    </source>
</evidence>
<reference evidence="8" key="1">
    <citation type="journal article" date="2019" name="Int. J. Syst. Evol. Microbiol.">
        <title>The Global Catalogue of Microorganisms (GCM) 10K type strain sequencing project: providing services to taxonomists for standard genome sequencing and annotation.</title>
        <authorList>
            <consortium name="The Broad Institute Genomics Platform"/>
            <consortium name="The Broad Institute Genome Sequencing Center for Infectious Disease"/>
            <person name="Wu L."/>
            <person name="Ma J."/>
        </authorList>
    </citation>
    <scope>NUCLEOTIDE SEQUENCE [LARGE SCALE GENOMIC DNA]</scope>
    <source>
        <strain evidence="8">NBRC 113072</strain>
    </source>
</reference>
<keyword evidence="4" id="KW-0804">Transcription</keyword>
<keyword evidence="8" id="KW-1185">Reference proteome</keyword>
<accession>A0ABQ6IT49</accession>
<dbReference type="RefSeq" id="WP_284303664.1">
    <property type="nucleotide sequence ID" value="NZ_BSUO01000001.1"/>
</dbReference>
<keyword evidence="3 5" id="KW-0238">DNA-binding</keyword>
<dbReference type="InterPro" id="IPR036271">
    <property type="entry name" value="Tet_transcr_reg_TetR-rel_C_sf"/>
</dbReference>
<feature type="DNA-binding region" description="H-T-H motif" evidence="5">
    <location>
        <begin position="14"/>
        <end position="33"/>
    </location>
</feature>
<evidence type="ECO:0000313" key="8">
    <source>
        <dbReference type="Proteomes" id="UP001157126"/>
    </source>
</evidence>
<keyword evidence="2" id="KW-0805">Transcription regulation</keyword>
<dbReference type="Proteomes" id="UP001157126">
    <property type="component" value="Unassembled WGS sequence"/>
</dbReference>
<evidence type="ECO:0000256" key="5">
    <source>
        <dbReference type="PROSITE-ProRule" id="PRU00335"/>
    </source>
</evidence>
<feature type="domain" description="HTH tetR-type" evidence="6">
    <location>
        <begin position="1"/>
        <end position="51"/>
    </location>
</feature>
<evidence type="ECO:0000313" key="7">
    <source>
        <dbReference type="EMBL" id="GMA39858.1"/>
    </source>
</evidence>
<comment type="caution">
    <text evidence="7">The sequence shown here is derived from an EMBL/GenBank/DDBJ whole genome shotgun (WGS) entry which is preliminary data.</text>
</comment>
<evidence type="ECO:0000256" key="1">
    <source>
        <dbReference type="ARBA" id="ARBA00022491"/>
    </source>
</evidence>
<evidence type="ECO:0000256" key="2">
    <source>
        <dbReference type="ARBA" id="ARBA00023015"/>
    </source>
</evidence>
<evidence type="ECO:0000259" key="6">
    <source>
        <dbReference type="PROSITE" id="PS50977"/>
    </source>
</evidence>
<name>A0ABQ6IT49_9MICO</name>
<protein>
    <recommendedName>
        <fullName evidence="6">HTH tetR-type domain-containing protein</fullName>
    </recommendedName>
</protein>
<dbReference type="SUPFAM" id="SSF46689">
    <property type="entry name" value="Homeodomain-like"/>
    <property type="match status" value="1"/>
</dbReference>
<dbReference type="SUPFAM" id="SSF48498">
    <property type="entry name" value="Tetracyclin repressor-like, C-terminal domain"/>
    <property type="match status" value="1"/>
</dbReference>
<sequence>MWALIAEAGIEAVTMRRVAAAAGVSVGRIQHYFASRSELVRASARAMITAAEGTYAAEGSAPGPAARYAVDHVIPRTDAQRVGTTIWLAYVSASVGDPEIASILAEAKRGQEDEVTRLLAEAGVAGGDAGARRRARMLVALADGLASRVLIGDLTTEEAMAVLDEAWAP</sequence>
<organism evidence="7 8">
    <name type="scientific">Mobilicoccus caccae</name>
    <dbReference type="NCBI Taxonomy" id="1859295"/>
    <lineage>
        <taxon>Bacteria</taxon>
        <taxon>Bacillati</taxon>
        <taxon>Actinomycetota</taxon>
        <taxon>Actinomycetes</taxon>
        <taxon>Micrococcales</taxon>
        <taxon>Dermatophilaceae</taxon>
        <taxon>Mobilicoccus</taxon>
    </lineage>
</organism>
<dbReference type="Pfam" id="PF13977">
    <property type="entry name" value="TetR_C_6"/>
    <property type="match status" value="1"/>
</dbReference>
<keyword evidence="1" id="KW-0678">Repressor</keyword>
<dbReference type="EMBL" id="BSUO01000001">
    <property type="protein sequence ID" value="GMA39858.1"/>
    <property type="molecule type" value="Genomic_DNA"/>
</dbReference>
<dbReference type="Pfam" id="PF00440">
    <property type="entry name" value="TetR_N"/>
    <property type="match status" value="1"/>
</dbReference>
<dbReference type="InterPro" id="IPR009057">
    <property type="entry name" value="Homeodomain-like_sf"/>
</dbReference>
<gene>
    <name evidence="7" type="ORF">GCM10025883_19030</name>
</gene>
<dbReference type="PROSITE" id="PS50977">
    <property type="entry name" value="HTH_TETR_2"/>
    <property type="match status" value="1"/>
</dbReference>
<dbReference type="Gene3D" id="1.10.357.10">
    <property type="entry name" value="Tetracycline Repressor, domain 2"/>
    <property type="match status" value="1"/>
</dbReference>
<evidence type="ECO:0000256" key="3">
    <source>
        <dbReference type="ARBA" id="ARBA00023125"/>
    </source>
</evidence>
<dbReference type="InterPro" id="IPR001647">
    <property type="entry name" value="HTH_TetR"/>
</dbReference>
<proteinExistence type="predicted"/>
<dbReference type="InterPro" id="IPR039538">
    <property type="entry name" value="BetI_C"/>
</dbReference>